<dbReference type="OrthoDB" id="677051at2"/>
<accession>A0A1H4BIL0</accession>
<dbReference type="NCBIfam" id="TIGR04019">
    <property type="entry name" value="B_thiol_YtxJ"/>
    <property type="match status" value="1"/>
</dbReference>
<gene>
    <name evidence="1" type="ORF">SAMN05421743_10535</name>
</gene>
<evidence type="ECO:0000313" key="1">
    <source>
        <dbReference type="EMBL" id="SEA47632.1"/>
    </source>
</evidence>
<dbReference type="InterPro" id="IPR022551">
    <property type="entry name" value="BrxC"/>
</dbReference>
<evidence type="ECO:0000313" key="2">
    <source>
        <dbReference type="Proteomes" id="UP000198584"/>
    </source>
</evidence>
<protein>
    <submittedName>
        <fullName evidence="1">Bacillithiol system protein YtxJ</fullName>
    </submittedName>
</protein>
<proteinExistence type="predicted"/>
<reference evidence="1 2" key="1">
    <citation type="submission" date="2016-10" db="EMBL/GenBank/DDBJ databases">
        <authorList>
            <person name="de Groot N.N."/>
        </authorList>
    </citation>
    <scope>NUCLEOTIDE SEQUENCE [LARGE SCALE GENOMIC DNA]</scope>
    <source>
        <strain evidence="1 2">CCM7597</strain>
    </source>
</reference>
<name>A0A1H4BIL0_9BACI</name>
<dbReference type="Proteomes" id="UP000198584">
    <property type="component" value="Unassembled WGS sequence"/>
</dbReference>
<dbReference type="EMBL" id="FNQR01000005">
    <property type="protein sequence ID" value="SEA47632.1"/>
    <property type="molecule type" value="Genomic_DNA"/>
</dbReference>
<dbReference type="AlphaFoldDB" id="A0A1H4BIL0"/>
<organism evidence="1 2">
    <name type="scientific">Thalassobacillus cyri</name>
    <dbReference type="NCBI Taxonomy" id="571932"/>
    <lineage>
        <taxon>Bacteria</taxon>
        <taxon>Bacillati</taxon>
        <taxon>Bacillota</taxon>
        <taxon>Bacilli</taxon>
        <taxon>Bacillales</taxon>
        <taxon>Bacillaceae</taxon>
        <taxon>Thalassobacillus</taxon>
    </lineage>
</organism>
<sequence>MDIQVIANEEEFNRLLDEKNDFYLLKHSLTCPVSTFVKRQYDQFSEKTDIPCYMLHVQEARPLSNQIAEKFDVRHESPQAMLFHDKEVVWHDSHGAVTVEALEESTNRLT</sequence>
<dbReference type="Pfam" id="PF11009">
    <property type="entry name" value="BrxC"/>
    <property type="match status" value="1"/>
</dbReference>
<dbReference type="SUPFAM" id="SSF52833">
    <property type="entry name" value="Thioredoxin-like"/>
    <property type="match status" value="1"/>
</dbReference>
<dbReference type="STRING" id="571932.SAMN05421743_10535"/>
<dbReference type="Gene3D" id="3.40.30.10">
    <property type="entry name" value="Glutaredoxin"/>
    <property type="match status" value="1"/>
</dbReference>
<dbReference type="InterPro" id="IPR036249">
    <property type="entry name" value="Thioredoxin-like_sf"/>
</dbReference>
<keyword evidence="2" id="KW-1185">Reference proteome</keyword>
<dbReference type="RefSeq" id="WP_093044088.1">
    <property type="nucleotide sequence ID" value="NZ_FNQR01000005.1"/>
</dbReference>